<proteinExistence type="inferred from homology"/>
<dbReference type="Proteomes" id="UP001305779">
    <property type="component" value="Unassembled WGS sequence"/>
</dbReference>
<evidence type="ECO:0000256" key="5">
    <source>
        <dbReference type="ARBA" id="ARBA00022989"/>
    </source>
</evidence>
<comment type="subcellular location">
    <subcellularLocation>
        <location evidence="1">Membrane</location>
        <topology evidence="1">Single-pass type II membrane protein</topology>
    </subcellularLocation>
</comment>
<feature type="transmembrane region" description="Helical" evidence="7">
    <location>
        <begin position="12"/>
        <end position="31"/>
    </location>
</feature>
<keyword evidence="4" id="KW-0735">Signal-anchor</keyword>
<keyword evidence="6 7" id="KW-0472">Membrane</keyword>
<keyword evidence="9" id="KW-1185">Reference proteome</keyword>
<keyword evidence="5 7" id="KW-1133">Transmembrane helix</keyword>
<evidence type="ECO:0000256" key="7">
    <source>
        <dbReference type="SAM" id="Phobius"/>
    </source>
</evidence>
<evidence type="ECO:0000256" key="2">
    <source>
        <dbReference type="ARBA" id="ARBA00006462"/>
    </source>
</evidence>
<dbReference type="PANTHER" id="PTHR23033">
    <property type="entry name" value="BETA1,3-GALACTOSYLTRANSFERASE"/>
    <property type="match status" value="1"/>
</dbReference>
<dbReference type="Gene3D" id="3.90.550.50">
    <property type="match status" value="1"/>
</dbReference>
<organism evidence="8 9">
    <name type="scientific">Zasmidium cellare</name>
    <name type="common">Wine cellar mold</name>
    <name type="synonym">Racodium cellare</name>
    <dbReference type="NCBI Taxonomy" id="395010"/>
    <lineage>
        <taxon>Eukaryota</taxon>
        <taxon>Fungi</taxon>
        <taxon>Dikarya</taxon>
        <taxon>Ascomycota</taxon>
        <taxon>Pezizomycotina</taxon>
        <taxon>Dothideomycetes</taxon>
        <taxon>Dothideomycetidae</taxon>
        <taxon>Mycosphaerellales</taxon>
        <taxon>Mycosphaerellaceae</taxon>
        <taxon>Zasmidium</taxon>
    </lineage>
</organism>
<evidence type="ECO:0000256" key="1">
    <source>
        <dbReference type="ARBA" id="ARBA00004606"/>
    </source>
</evidence>
<dbReference type="EMBL" id="JAXOVC010000002">
    <property type="protein sequence ID" value="KAK4506064.1"/>
    <property type="molecule type" value="Genomic_DNA"/>
</dbReference>
<accession>A0ABR0EWP6</accession>
<comment type="similarity">
    <text evidence="2">Belongs to the glycosyltransferase 31 family. Beta3-Gal-T subfamily.</text>
</comment>
<dbReference type="PANTHER" id="PTHR23033:SF47">
    <property type="entry name" value="APPLE DOMAIN-CONTAINING PROTEIN-RELATED"/>
    <property type="match status" value="1"/>
</dbReference>
<comment type="caution">
    <text evidence="8">The sequence shown here is derived from an EMBL/GenBank/DDBJ whole genome shotgun (WGS) entry which is preliminary data.</text>
</comment>
<keyword evidence="3 7" id="KW-0812">Transmembrane</keyword>
<sequence>MVPSLRLPRRTSLLEFLFLLALAFSLFYFFLLPGFHDYAKSGPLQQIKASQNNREIPLPCSLLSGANDTVVVLKTSAAEIEDRLPIHFDTTLLCYPNYLIFSDYAEKFQGYPVHDALATVDKSFRTSHPDFELWRRLQKHGPDGLEDEEIWDPERTTKDLDKWKYLPIVEQTFLRFPEKQWYIFVETGTFVFWNGLLEFLSELDAERTWFLGGNMGSGIVLSNAAVRDVVGLYRETREGWDAFTETQSSGDAVLAQALKEAGVELTPSWPVFQGRRLADMQYDRMGLWCSRTVSYAGVEKGNIAELWKFEQQWLRDNPTTPLLHRDIFTSFILPRLIIRSGRVDDWDNSSQDNATPAGNVDACTGICVADPECVQYSFEKDKGMCRFSGTSRLGEGRSGVESRWLLARVKRWGEGMGGCEGV</sequence>
<evidence type="ECO:0000256" key="6">
    <source>
        <dbReference type="ARBA" id="ARBA00023136"/>
    </source>
</evidence>
<protein>
    <recommendedName>
        <fullName evidence="10">Glycosyltransferase family 31 protein</fullName>
    </recommendedName>
</protein>
<evidence type="ECO:0000256" key="4">
    <source>
        <dbReference type="ARBA" id="ARBA00022968"/>
    </source>
</evidence>
<evidence type="ECO:0000313" key="8">
    <source>
        <dbReference type="EMBL" id="KAK4506064.1"/>
    </source>
</evidence>
<name>A0ABR0EWP6_ZASCE</name>
<evidence type="ECO:0000256" key="3">
    <source>
        <dbReference type="ARBA" id="ARBA00022692"/>
    </source>
</evidence>
<gene>
    <name evidence="8" type="ORF">PRZ48_004029</name>
</gene>
<evidence type="ECO:0000313" key="9">
    <source>
        <dbReference type="Proteomes" id="UP001305779"/>
    </source>
</evidence>
<evidence type="ECO:0008006" key="10">
    <source>
        <dbReference type="Google" id="ProtNLM"/>
    </source>
</evidence>
<reference evidence="8 9" key="1">
    <citation type="journal article" date="2023" name="G3 (Bethesda)">
        <title>A chromosome-level genome assembly of Zasmidium syzygii isolated from banana leaves.</title>
        <authorList>
            <person name="van Westerhoven A.C."/>
            <person name="Mehrabi R."/>
            <person name="Talebi R."/>
            <person name="Steentjes M.B.F."/>
            <person name="Corcolon B."/>
            <person name="Chong P.A."/>
            <person name="Kema G.H.J."/>
            <person name="Seidl M.F."/>
        </authorList>
    </citation>
    <scope>NUCLEOTIDE SEQUENCE [LARGE SCALE GENOMIC DNA]</scope>
    <source>
        <strain evidence="8 9">P124</strain>
    </source>
</reference>
<dbReference type="InterPro" id="IPR026050">
    <property type="entry name" value="C1GALT1/C1GALT1_chp1"/>
</dbReference>